<dbReference type="InterPro" id="IPR013324">
    <property type="entry name" value="RNA_pol_sigma_r3/r4-like"/>
</dbReference>
<dbReference type="Gene3D" id="1.10.10.10">
    <property type="entry name" value="Winged helix-like DNA-binding domain superfamily/Winged helix DNA-binding domain"/>
    <property type="match status" value="1"/>
</dbReference>
<dbReference type="PANTHER" id="PTHR43133">
    <property type="entry name" value="RNA POLYMERASE ECF-TYPE SIGMA FACTO"/>
    <property type="match status" value="1"/>
</dbReference>
<name>A0ABY1B6N2_9PSED</name>
<dbReference type="SUPFAM" id="SSF88946">
    <property type="entry name" value="Sigma2 domain of RNA polymerase sigma factors"/>
    <property type="match status" value="1"/>
</dbReference>
<evidence type="ECO:0000256" key="2">
    <source>
        <dbReference type="ARBA" id="ARBA00023015"/>
    </source>
</evidence>
<evidence type="ECO:0000256" key="4">
    <source>
        <dbReference type="ARBA" id="ARBA00023163"/>
    </source>
</evidence>
<evidence type="ECO:0000313" key="8">
    <source>
        <dbReference type="Proteomes" id="UP000198512"/>
    </source>
</evidence>
<keyword evidence="3" id="KW-0731">Sigma factor</keyword>
<feature type="domain" description="RNA polymerase sigma-70 region 2" evidence="5">
    <location>
        <begin position="11"/>
        <end position="76"/>
    </location>
</feature>
<dbReference type="NCBIfam" id="TIGR02937">
    <property type="entry name" value="sigma70-ECF"/>
    <property type="match status" value="1"/>
</dbReference>
<proteinExistence type="inferred from homology"/>
<evidence type="ECO:0000313" key="7">
    <source>
        <dbReference type="EMBL" id="SEQ09232.1"/>
    </source>
</evidence>
<reference evidence="7 8" key="1">
    <citation type="submission" date="2016-10" db="EMBL/GenBank/DDBJ databases">
        <authorList>
            <person name="Varghese N."/>
            <person name="Submissions S."/>
        </authorList>
    </citation>
    <scope>NUCLEOTIDE SEQUENCE [LARGE SCALE GENOMIC DNA]</scope>
    <source>
        <strain evidence="7 8">CIP 109853</strain>
    </source>
</reference>
<organism evidence="7 8">
    <name type="scientific">Pseudomonas cuatrocienegasensis</name>
    <dbReference type="NCBI Taxonomy" id="543360"/>
    <lineage>
        <taxon>Bacteria</taxon>
        <taxon>Pseudomonadati</taxon>
        <taxon>Pseudomonadota</taxon>
        <taxon>Gammaproteobacteria</taxon>
        <taxon>Pseudomonadales</taxon>
        <taxon>Pseudomonadaceae</taxon>
        <taxon>Pseudomonas</taxon>
    </lineage>
</organism>
<dbReference type="CDD" id="cd06171">
    <property type="entry name" value="Sigma70_r4"/>
    <property type="match status" value="1"/>
</dbReference>
<evidence type="ECO:0000256" key="3">
    <source>
        <dbReference type="ARBA" id="ARBA00023082"/>
    </source>
</evidence>
<dbReference type="InterPro" id="IPR039425">
    <property type="entry name" value="RNA_pol_sigma-70-like"/>
</dbReference>
<dbReference type="PANTHER" id="PTHR43133:SF63">
    <property type="entry name" value="RNA POLYMERASE SIGMA FACTOR FECI-RELATED"/>
    <property type="match status" value="1"/>
</dbReference>
<dbReference type="Proteomes" id="UP000198512">
    <property type="component" value="Unassembled WGS sequence"/>
</dbReference>
<dbReference type="InterPro" id="IPR014284">
    <property type="entry name" value="RNA_pol_sigma-70_dom"/>
</dbReference>
<keyword evidence="4" id="KW-0804">Transcription</keyword>
<feature type="domain" description="RNA polymerase sigma factor 70 region 4 type 2" evidence="6">
    <location>
        <begin position="109"/>
        <end position="161"/>
    </location>
</feature>
<comment type="similarity">
    <text evidence="1">Belongs to the sigma-70 factor family. ECF subfamily.</text>
</comment>
<dbReference type="InterPro" id="IPR013325">
    <property type="entry name" value="RNA_pol_sigma_r2"/>
</dbReference>
<evidence type="ECO:0000259" key="6">
    <source>
        <dbReference type="Pfam" id="PF08281"/>
    </source>
</evidence>
<evidence type="ECO:0000259" key="5">
    <source>
        <dbReference type="Pfam" id="PF04542"/>
    </source>
</evidence>
<gene>
    <name evidence="7" type="ORF">SAMN05216600_103245</name>
</gene>
<evidence type="ECO:0000256" key="1">
    <source>
        <dbReference type="ARBA" id="ARBA00010641"/>
    </source>
</evidence>
<protein>
    <submittedName>
        <fullName evidence="7">RNA polymerase sigma-70 factor, ECF subfamily</fullName>
    </submittedName>
</protein>
<accession>A0ABY1B6N2</accession>
<dbReference type="InterPro" id="IPR007627">
    <property type="entry name" value="RNA_pol_sigma70_r2"/>
</dbReference>
<dbReference type="Pfam" id="PF08281">
    <property type="entry name" value="Sigma70_r4_2"/>
    <property type="match status" value="1"/>
</dbReference>
<dbReference type="EMBL" id="FOFP01000003">
    <property type="protein sequence ID" value="SEQ09232.1"/>
    <property type="molecule type" value="Genomic_DNA"/>
</dbReference>
<sequence length="170" mass="19073">MPAVNDPKLELYLSHRRALIDYARSIAGGRAQAEDVVQDAWLRFADERTGPNLRNPLGYLYRIVRNLALDASRRLSTEQREPEGASRLGELLASTPSPEAQVCDEDALQMIANALLELPERTRIAFEMHRFGDYTLQQIAQHLGVSVGLVHSLVRDAMTHCAERLGDHED</sequence>
<dbReference type="Gene3D" id="1.10.1740.10">
    <property type="match status" value="1"/>
</dbReference>
<dbReference type="InterPro" id="IPR013249">
    <property type="entry name" value="RNA_pol_sigma70_r4_t2"/>
</dbReference>
<dbReference type="InterPro" id="IPR036388">
    <property type="entry name" value="WH-like_DNA-bd_sf"/>
</dbReference>
<comment type="caution">
    <text evidence="7">The sequence shown here is derived from an EMBL/GenBank/DDBJ whole genome shotgun (WGS) entry which is preliminary data.</text>
</comment>
<keyword evidence="2" id="KW-0805">Transcription regulation</keyword>
<dbReference type="SUPFAM" id="SSF88659">
    <property type="entry name" value="Sigma3 and sigma4 domains of RNA polymerase sigma factors"/>
    <property type="match status" value="1"/>
</dbReference>
<dbReference type="Pfam" id="PF04542">
    <property type="entry name" value="Sigma70_r2"/>
    <property type="match status" value="1"/>
</dbReference>
<keyword evidence="8" id="KW-1185">Reference proteome</keyword>